<comment type="caution">
    <text evidence="2">The sequence shown here is derived from an EMBL/GenBank/DDBJ whole genome shotgun (WGS) entry which is preliminary data.</text>
</comment>
<sequence>MFSLIDQISILCTFIVFLIVACALCLCLGDRIEQRRIEGVLKLDEDRKERQKERELRGLLSWRDSIGVEGMGLLKD</sequence>
<evidence type="ECO:0000256" key="1">
    <source>
        <dbReference type="SAM" id="Phobius"/>
    </source>
</evidence>
<evidence type="ECO:0000313" key="3">
    <source>
        <dbReference type="Proteomes" id="UP000030854"/>
    </source>
</evidence>
<reference evidence="2 3" key="1">
    <citation type="journal article" date="2014" name="BMC Genomics">
        <title>Adaptive genomic structural variation in the grape powdery mildew pathogen, Erysiphe necator.</title>
        <authorList>
            <person name="Jones L."/>
            <person name="Riaz S."/>
            <person name="Morales-Cruz A."/>
            <person name="Amrine K.C."/>
            <person name="McGuire B."/>
            <person name="Gubler W.D."/>
            <person name="Walker M.A."/>
            <person name="Cantu D."/>
        </authorList>
    </citation>
    <scope>NUCLEOTIDE SEQUENCE [LARGE SCALE GENOMIC DNA]</scope>
    <source>
        <strain evidence="3">c</strain>
    </source>
</reference>
<feature type="transmembrane region" description="Helical" evidence="1">
    <location>
        <begin position="6"/>
        <end position="28"/>
    </location>
</feature>
<dbReference type="HOGENOM" id="CLU_2656303_0_0_1"/>
<name>A0A0B1P6X6_UNCNE</name>
<keyword evidence="1" id="KW-0812">Transmembrane</keyword>
<keyword evidence="3" id="KW-1185">Reference proteome</keyword>
<accession>A0A0B1P6X6</accession>
<keyword evidence="1" id="KW-0472">Membrane</keyword>
<protein>
    <submittedName>
        <fullName evidence="2">Uncharacterized protein</fullName>
    </submittedName>
</protein>
<keyword evidence="1" id="KW-1133">Transmembrane helix</keyword>
<organism evidence="2 3">
    <name type="scientific">Uncinula necator</name>
    <name type="common">Grape powdery mildew</name>
    <dbReference type="NCBI Taxonomy" id="52586"/>
    <lineage>
        <taxon>Eukaryota</taxon>
        <taxon>Fungi</taxon>
        <taxon>Dikarya</taxon>
        <taxon>Ascomycota</taxon>
        <taxon>Pezizomycotina</taxon>
        <taxon>Leotiomycetes</taxon>
        <taxon>Erysiphales</taxon>
        <taxon>Erysiphaceae</taxon>
        <taxon>Erysiphe</taxon>
    </lineage>
</organism>
<dbReference type="Proteomes" id="UP000030854">
    <property type="component" value="Unassembled WGS sequence"/>
</dbReference>
<dbReference type="EMBL" id="JNVN01000870">
    <property type="protein sequence ID" value="KHJ34442.1"/>
    <property type="molecule type" value="Genomic_DNA"/>
</dbReference>
<proteinExistence type="predicted"/>
<evidence type="ECO:0000313" key="2">
    <source>
        <dbReference type="EMBL" id="KHJ34442.1"/>
    </source>
</evidence>
<gene>
    <name evidence="2" type="ORF">EV44_g0347</name>
</gene>
<dbReference type="AlphaFoldDB" id="A0A0B1P6X6"/>